<feature type="compositionally biased region" description="Gly residues" evidence="1">
    <location>
        <begin position="1"/>
        <end position="10"/>
    </location>
</feature>
<name>A0A8C7JFE8_ONCKI</name>
<accession>A0A8C7JFE8</accession>
<keyword evidence="3" id="KW-1185">Reference proteome</keyword>
<evidence type="ECO:0000313" key="2">
    <source>
        <dbReference type="Ensembl" id="ENSOKIP00005085689.1"/>
    </source>
</evidence>
<sequence>MNQGIPGGSVGPQPDMGLPYGGQGAGQQSLYSLNPSMSQMMQQVGGGYGGPQGMMMNSMSQQPLKGPPKAQAQRLGGYGSMQPGPGQQPPHPRLAKQHFPGHPQGHPQAMGQGQPMDPRAMNPAAGMAGPMIAPHMAGPGQPRTNQPRPMVMPGQGVMGQGVPNMGAFGQGPAMGVGPGGGGGYVGQGGVGVGGQPQGYQRTSSQDLSSYGYVGGQVAPSGGGFGLADGTGSDLDSSDGWMEEFFPNQ</sequence>
<feature type="region of interest" description="Disordered" evidence="1">
    <location>
        <begin position="223"/>
        <end position="248"/>
    </location>
</feature>
<reference evidence="2" key="2">
    <citation type="submission" date="2025-09" db="UniProtKB">
        <authorList>
            <consortium name="Ensembl"/>
        </authorList>
    </citation>
    <scope>IDENTIFICATION</scope>
</reference>
<dbReference type="Ensembl" id="ENSOKIT00005091541.1">
    <property type="protein sequence ID" value="ENSOKIP00005085689.1"/>
    <property type="gene ID" value="ENSOKIG00005037261.1"/>
</dbReference>
<evidence type="ECO:0000313" key="3">
    <source>
        <dbReference type="Proteomes" id="UP000694557"/>
    </source>
</evidence>
<evidence type="ECO:0000256" key="1">
    <source>
        <dbReference type="SAM" id="MobiDB-lite"/>
    </source>
</evidence>
<reference evidence="2" key="1">
    <citation type="submission" date="2025-08" db="UniProtKB">
        <authorList>
            <consortium name="Ensembl"/>
        </authorList>
    </citation>
    <scope>IDENTIFICATION</scope>
</reference>
<evidence type="ECO:0008006" key="4">
    <source>
        <dbReference type="Google" id="ProtNLM"/>
    </source>
</evidence>
<organism evidence="2 3">
    <name type="scientific">Oncorhynchus kisutch</name>
    <name type="common">Coho salmon</name>
    <name type="synonym">Salmo kisutch</name>
    <dbReference type="NCBI Taxonomy" id="8019"/>
    <lineage>
        <taxon>Eukaryota</taxon>
        <taxon>Metazoa</taxon>
        <taxon>Chordata</taxon>
        <taxon>Craniata</taxon>
        <taxon>Vertebrata</taxon>
        <taxon>Euteleostomi</taxon>
        <taxon>Actinopterygii</taxon>
        <taxon>Neopterygii</taxon>
        <taxon>Teleostei</taxon>
        <taxon>Protacanthopterygii</taxon>
        <taxon>Salmoniformes</taxon>
        <taxon>Salmonidae</taxon>
        <taxon>Salmoninae</taxon>
        <taxon>Oncorhynchus</taxon>
    </lineage>
</organism>
<feature type="region of interest" description="Disordered" evidence="1">
    <location>
        <begin position="1"/>
        <end position="28"/>
    </location>
</feature>
<dbReference type="Proteomes" id="UP000694557">
    <property type="component" value="Unassembled WGS sequence"/>
</dbReference>
<protein>
    <recommendedName>
        <fullName evidence="4">Mastermind-like protein 3</fullName>
    </recommendedName>
</protein>
<proteinExistence type="predicted"/>
<feature type="compositionally biased region" description="Low complexity" evidence="1">
    <location>
        <begin position="229"/>
        <end position="239"/>
    </location>
</feature>
<feature type="region of interest" description="Disordered" evidence="1">
    <location>
        <begin position="58"/>
        <end position="116"/>
    </location>
</feature>
<dbReference type="GeneTree" id="ENSGT00870000137155"/>
<dbReference type="AlphaFoldDB" id="A0A8C7JFE8"/>